<evidence type="ECO:0000313" key="2">
    <source>
        <dbReference type="Proteomes" id="UP000245626"/>
    </source>
</evidence>
<proteinExistence type="predicted"/>
<reference evidence="1 2" key="1">
    <citation type="journal article" date="2018" name="Mol. Biol. Evol.">
        <title>Broad Genomic Sampling Reveals a Smut Pathogenic Ancestry of the Fungal Clade Ustilaginomycotina.</title>
        <authorList>
            <person name="Kijpornyongpan T."/>
            <person name="Mondo S.J."/>
            <person name="Barry K."/>
            <person name="Sandor L."/>
            <person name="Lee J."/>
            <person name="Lipzen A."/>
            <person name="Pangilinan J."/>
            <person name="LaButti K."/>
            <person name="Hainaut M."/>
            <person name="Henrissat B."/>
            <person name="Grigoriev I.V."/>
            <person name="Spatafora J.W."/>
            <person name="Aime M.C."/>
        </authorList>
    </citation>
    <scope>NUCLEOTIDE SEQUENCE [LARGE SCALE GENOMIC DNA]</scope>
    <source>
        <strain evidence="1 2">SA 807</strain>
    </source>
</reference>
<organism evidence="1 2">
    <name type="scientific">Violaceomyces palustris</name>
    <dbReference type="NCBI Taxonomy" id="1673888"/>
    <lineage>
        <taxon>Eukaryota</taxon>
        <taxon>Fungi</taxon>
        <taxon>Dikarya</taxon>
        <taxon>Basidiomycota</taxon>
        <taxon>Ustilaginomycotina</taxon>
        <taxon>Ustilaginomycetes</taxon>
        <taxon>Violaceomycetales</taxon>
        <taxon>Violaceomycetaceae</taxon>
        <taxon>Violaceomyces</taxon>
    </lineage>
</organism>
<sequence length="218" mass="23921">NNKQRITIWSLAVLLVFCLVSWNMLGLCWLMHPFKMLVILIHELSHITAGILTGAHLHTVTIDPEKGGLCGMTSGIPIVTLSAGYVGSSIVGSALILAGFDTQASKVACLAASPLWLAVFWFGLSFSVRIRIVAAVGLMISLWFIDHGAPLRFYNLFIGVLNCFYVVLDFVDDVVFRKENESDAAMFSRLFPSVCMQLWAIIWLVFSLLILTLGVLGG</sequence>
<gene>
    <name evidence="1" type="ORF">IE53DRAFT_306889</name>
</gene>
<accession>A0ACD0P0M4</accession>
<feature type="non-terminal residue" evidence="1">
    <location>
        <position position="218"/>
    </location>
</feature>
<dbReference type="Proteomes" id="UP000245626">
    <property type="component" value="Unassembled WGS sequence"/>
</dbReference>
<protein>
    <submittedName>
        <fullName evidence="1">Uncharacterized protein</fullName>
    </submittedName>
</protein>
<keyword evidence="2" id="KW-1185">Reference proteome</keyword>
<evidence type="ECO:0000313" key="1">
    <source>
        <dbReference type="EMBL" id="PWN51650.1"/>
    </source>
</evidence>
<name>A0ACD0P0M4_9BASI</name>
<dbReference type="EMBL" id="KZ819827">
    <property type="protein sequence ID" value="PWN51650.1"/>
    <property type="molecule type" value="Genomic_DNA"/>
</dbReference>
<feature type="non-terminal residue" evidence="1">
    <location>
        <position position="1"/>
    </location>
</feature>